<feature type="compositionally biased region" description="Basic and acidic residues" evidence="1">
    <location>
        <begin position="185"/>
        <end position="194"/>
    </location>
</feature>
<feature type="compositionally biased region" description="Basic residues" evidence="1">
    <location>
        <begin position="1"/>
        <end position="13"/>
    </location>
</feature>
<feature type="compositionally biased region" description="Basic residues" evidence="1">
    <location>
        <begin position="27"/>
        <end position="39"/>
    </location>
</feature>
<dbReference type="AlphaFoldDB" id="A0A2H6KEB4"/>
<feature type="compositionally biased region" description="Low complexity" evidence="1">
    <location>
        <begin position="140"/>
        <end position="153"/>
    </location>
</feature>
<proteinExistence type="predicted"/>
<evidence type="ECO:0000313" key="3">
    <source>
        <dbReference type="Proteomes" id="UP000236319"/>
    </source>
</evidence>
<feature type="compositionally biased region" description="Basic and acidic residues" evidence="1">
    <location>
        <begin position="64"/>
        <end position="74"/>
    </location>
</feature>
<feature type="compositionally biased region" description="Basic residues" evidence="1">
    <location>
        <begin position="172"/>
        <end position="184"/>
    </location>
</feature>
<feature type="compositionally biased region" description="Basic residues" evidence="1">
    <location>
        <begin position="86"/>
        <end position="96"/>
    </location>
</feature>
<feature type="compositionally biased region" description="Basic and acidic residues" evidence="1">
    <location>
        <begin position="44"/>
        <end position="55"/>
    </location>
</feature>
<name>A0A2H6KEB4_9APIC</name>
<feature type="compositionally biased region" description="Basic residues" evidence="1">
    <location>
        <begin position="105"/>
        <end position="115"/>
    </location>
</feature>
<reference evidence="2 3" key="1">
    <citation type="journal article" date="2017" name="BMC Genomics">
        <title>Whole-genome assembly of Babesia ovata and comparative genomics between closely related pathogens.</title>
        <authorList>
            <person name="Yamagishi J."/>
            <person name="Asada M."/>
            <person name="Hakimi H."/>
            <person name="Tanaka T.Q."/>
            <person name="Sugimoto C."/>
            <person name="Kawazu S."/>
        </authorList>
    </citation>
    <scope>NUCLEOTIDE SEQUENCE [LARGE SCALE GENOMIC DNA]</scope>
    <source>
        <strain evidence="2 3">Miyake</strain>
    </source>
</reference>
<evidence type="ECO:0000256" key="1">
    <source>
        <dbReference type="SAM" id="MobiDB-lite"/>
    </source>
</evidence>
<evidence type="ECO:0000313" key="2">
    <source>
        <dbReference type="EMBL" id="GBE61333.1"/>
    </source>
</evidence>
<dbReference type="VEuPathDB" id="PiroplasmaDB:BOVATA_028260"/>
<dbReference type="GeneID" id="39875103"/>
<feature type="compositionally biased region" description="Basic residues" evidence="1">
    <location>
        <begin position="122"/>
        <end position="139"/>
    </location>
</feature>
<comment type="caution">
    <text evidence="2">The sequence shown here is derived from an EMBL/GenBank/DDBJ whole genome shotgun (WGS) entry which is preliminary data.</text>
</comment>
<gene>
    <name evidence="2" type="ORF">BOVATA_028260</name>
</gene>
<keyword evidence="3" id="KW-1185">Reference proteome</keyword>
<sequence>MAPRRQRSRSRFRARLEEKPNGSRWRPYQRKSRRSRRSRSISISEDRGRWMERNTPRNSLVSREYGRDSRRLDSRSPSGSSDRSVRTSRRAIRRSRDRSESRGRDPRRRRRRRRSSSISRSVRSRRIKSSETRRRRRSFTRSSSPSSGGTTSSDDSIQTLGYRGSRSDRIREHRRLRSGSKFRSRSIERTPETRSRRRSRNRRHRRDVRHRISRGSSRQSPTYDAERTITDESVLFRGDSREDKRGESVTKDLVEDTFAVTDENKADDAVGAEQYPDSDDMQGFPPPQPYQQLEDFFEPKRHGAESAVPPLPEILPYGDKVTRYHSQDVHFQAQQADEDARDKWHKQMIDLVETNATYIRRRLELNDLKDERSTFISRQHENKISAPVDG</sequence>
<organism evidence="2 3">
    <name type="scientific">Babesia ovata</name>
    <dbReference type="NCBI Taxonomy" id="189622"/>
    <lineage>
        <taxon>Eukaryota</taxon>
        <taxon>Sar</taxon>
        <taxon>Alveolata</taxon>
        <taxon>Apicomplexa</taxon>
        <taxon>Aconoidasida</taxon>
        <taxon>Piroplasmida</taxon>
        <taxon>Babesiidae</taxon>
        <taxon>Babesia</taxon>
    </lineage>
</organism>
<accession>A0A2H6KEB4</accession>
<dbReference type="EMBL" id="BDSA01000003">
    <property type="protein sequence ID" value="GBE61333.1"/>
    <property type="molecule type" value="Genomic_DNA"/>
</dbReference>
<dbReference type="OrthoDB" id="10637338at2759"/>
<feature type="region of interest" description="Disordered" evidence="1">
    <location>
        <begin position="1"/>
        <end position="231"/>
    </location>
</feature>
<feature type="compositionally biased region" description="Basic residues" evidence="1">
    <location>
        <begin position="195"/>
        <end position="213"/>
    </location>
</feature>
<protein>
    <submittedName>
        <fullName evidence="2">Uncharacterized protein</fullName>
    </submittedName>
</protein>
<dbReference type="RefSeq" id="XP_028867576.1">
    <property type="nucleotide sequence ID" value="XM_029011743.1"/>
</dbReference>
<dbReference type="Proteomes" id="UP000236319">
    <property type="component" value="Unassembled WGS sequence"/>
</dbReference>